<dbReference type="WBParaSite" id="ALUE_0002145001-mRNA-1">
    <property type="protein sequence ID" value="ALUE_0002145001-mRNA-1"/>
    <property type="gene ID" value="ALUE_0002145001"/>
</dbReference>
<dbReference type="Proteomes" id="UP000036681">
    <property type="component" value="Unplaced"/>
</dbReference>
<name>A0A0M3IRS2_ASCLU</name>
<accession>A0A0M3IRS2</accession>
<dbReference type="AlphaFoldDB" id="A0A0M3IRS2"/>
<proteinExistence type="predicted"/>
<evidence type="ECO:0000313" key="2">
    <source>
        <dbReference type="WBParaSite" id="ALUE_0002145001-mRNA-1"/>
    </source>
</evidence>
<sequence>MRLVHHRLSVAKRCAECELAREQIYRRVRRARSEFPRRDLSRIPYTVDGNITLPRLFYLPMIPKNSCPSSALVDIDTVLMNLN</sequence>
<evidence type="ECO:0000313" key="1">
    <source>
        <dbReference type="Proteomes" id="UP000036681"/>
    </source>
</evidence>
<protein>
    <submittedName>
        <fullName evidence="2">Uncharacterized protein</fullName>
    </submittedName>
</protein>
<reference evidence="2" key="1">
    <citation type="submission" date="2017-02" db="UniProtKB">
        <authorList>
            <consortium name="WormBaseParasite"/>
        </authorList>
    </citation>
    <scope>IDENTIFICATION</scope>
</reference>
<keyword evidence="1" id="KW-1185">Reference proteome</keyword>
<organism evidence="1 2">
    <name type="scientific">Ascaris lumbricoides</name>
    <name type="common">Giant roundworm</name>
    <dbReference type="NCBI Taxonomy" id="6252"/>
    <lineage>
        <taxon>Eukaryota</taxon>
        <taxon>Metazoa</taxon>
        <taxon>Ecdysozoa</taxon>
        <taxon>Nematoda</taxon>
        <taxon>Chromadorea</taxon>
        <taxon>Rhabditida</taxon>
        <taxon>Spirurina</taxon>
        <taxon>Ascaridomorpha</taxon>
        <taxon>Ascaridoidea</taxon>
        <taxon>Ascarididae</taxon>
        <taxon>Ascaris</taxon>
    </lineage>
</organism>